<dbReference type="Proteomes" id="UP000494040">
    <property type="component" value="Unassembled WGS sequence"/>
</dbReference>
<dbReference type="Gene3D" id="2.60.120.200">
    <property type="match status" value="1"/>
</dbReference>
<evidence type="ECO:0000256" key="1">
    <source>
        <dbReference type="SAM" id="SignalP"/>
    </source>
</evidence>
<dbReference type="KEGG" id="clec:112128166"/>
<dbReference type="InterPro" id="IPR013320">
    <property type="entry name" value="ConA-like_dom_sf"/>
</dbReference>
<evidence type="ECO:0000313" key="3">
    <source>
        <dbReference type="Proteomes" id="UP000494040"/>
    </source>
</evidence>
<evidence type="ECO:0000313" key="2">
    <source>
        <dbReference type="EnsemblMetazoa" id="XP_024085742.1"/>
    </source>
</evidence>
<dbReference type="SUPFAM" id="SSF49899">
    <property type="entry name" value="Concanavalin A-like lectins/glucanases"/>
    <property type="match status" value="1"/>
</dbReference>
<name>A0A8I6SRP7_CIMLE</name>
<dbReference type="GeneID" id="112128166"/>
<reference evidence="2" key="1">
    <citation type="submission" date="2022-01" db="UniProtKB">
        <authorList>
            <consortium name="EnsemblMetazoa"/>
        </authorList>
    </citation>
    <scope>IDENTIFICATION</scope>
</reference>
<organism evidence="2 3">
    <name type="scientific">Cimex lectularius</name>
    <name type="common">Bed bug</name>
    <name type="synonym">Acanthia lectularia</name>
    <dbReference type="NCBI Taxonomy" id="79782"/>
    <lineage>
        <taxon>Eukaryota</taxon>
        <taxon>Metazoa</taxon>
        <taxon>Ecdysozoa</taxon>
        <taxon>Arthropoda</taxon>
        <taxon>Hexapoda</taxon>
        <taxon>Insecta</taxon>
        <taxon>Pterygota</taxon>
        <taxon>Neoptera</taxon>
        <taxon>Paraneoptera</taxon>
        <taxon>Hemiptera</taxon>
        <taxon>Heteroptera</taxon>
        <taxon>Panheteroptera</taxon>
        <taxon>Cimicomorpha</taxon>
        <taxon>Cimicidae</taxon>
        <taxon>Cimex</taxon>
    </lineage>
</organism>
<feature type="chain" id="PRO_5035158820" description="Laminin G domain-containing protein" evidence="1">
    <location>
        <begin position="21"/>
        <end position="221"/>
    </location>
</feature>
<keyword evidence="1" id="KW-0732">Signal</keyword>
<protein>
    <recommendedName>
        <fullName evidence="4">Laminin G domain-containing protein</fullName>
    </recommendedName>
</protein>
<dbReference type="EnsemblMetazoa" id="XM_024229974.1">
    <property type="protein sequence ID" value="XP_024085742.1"/>
    <property type="gene ID" value="LOC112128166"/>
</dbReference>
<evidence type="ECO:0008006" key="4">
    <source>
        <dbReference type="Google" id="ProtNLM"/>
    </source>
</evidence>
<keyword evidence="3" id="KW-1185">Reference proteome</keyword>
<dbReference type="OrthoDB" id="10060752at2759"/>
<sequence>MTGYGVFWLGLLFISGRASAVRSVSFIYDEPTETDLLQAIKIPFEDKNLFFVSGTDGFPAMGIKPGSDVKVPHRLYVPERFYSEFSIHFILRIERPDGGGFLFAIVNPLETIVQFGVSVKLIDQNWSNVTLYYTDINVSGHYTSNVLASFKLETIFSKFTPVTISVRDFAVDIALNCVHQEEVKVNKIPKELNFDAASTLYIGQAGPIIKEPLHVSRKKIS</sequence>
<dbReference type="RefSeq" id="XP_024085742.1">
    <property type="nucleotide sequence ID" value="XM_024229974.1"/>
</dbReference>
<proteinExistence type="predicted"/>
<dbReference type="AlphaFoldDB" id="A0A8I6SRP7"/>
<dbReference type="OMA" id="LYFRCTR"/>
<accession>A0A8I6SRP7</accession>
<feature type="signal peptide" evidence="1">
    <location>
        <begin position="1"/>
        <end position="20"/>
    </location>
</feature>